<proteinExistence type="inferred from homology"/>
<evidence type="ECO:0000256" key="2">
    <source>
        <dbReference type="ARBA" id="ARBA00023315"/>
    </source>
</evidence>
<dbReference type="NCBIfam" id="NF008072">
    <property type="entry name" value="PRK10809.1"/>
    <property type="match status" value="1"/>
</dbReference>
<comment type="similarity">
    <text evidence="3">Belongs to the acetyltransferase family. RimJ subfamily.</text>
</comment>
<keyword evidence="5" id="KW-0689">Ribosomal protein</keyword>
<keyword evidence="6" id="KW-1185">Reference proteome</keyword>
<feature type="domain" description="N-acetyltransferase" evidence="4">
    <location>
        <begin position="12"/>
        <end position="182"/>
    </location>
</feature>
<evidence type="ECO:0000259" key="4">
    <source>
        <dbReference type="PROSITE" id="PS51186"/>
    </source>
</evidence>
<protein>
    <submittedName>
        <fullName evidence="5">Ribosomal protein S5-alanine N-acetyltransferase</fullName>
    </submittedName>
</protein>
<accession>A0AAE9Z5C5</accession>
<dbReference type="KEGG" id="tvd:SG34_000915"/>
<keyword evidence="5" id="KW-0687">Ribonucleoprotein</keyword>
<evidence type="ECO:0000313" key="6">
    <source>
        <dbReference type="Proteomes" id="UP000032352"/>
    </source>
</evidence>
<dbReference type="PANTHER" id="PTHR43792">
    <property type="entry name" value="GNAT FAMILY, PUTATIVE (AFU_ORTHOLOGUE AFUA_3G00765)-RELATED-RELATED"/>
    <property type="match status" value="1"/>
</dbReference>
<evidence type="ECO:0000256" key="1">
    <source>
        <dbReference type="ARBA" id="ARBA00022679"/>
    </source>
</evidence>
<dbReference type="Proteomes" id="UP000032352">
    <property type="component" value="Chromosome"/>
</dbReference>
<dbReference type="EMBL" id="CP059733">
    <property type="protein sequence ID" value="WDE05543.1"/>
    <property type="molecule type" value="Genomic_DNA"/>
</dbReference>
<evidence type="ECO:0000256" key="3">
    <source>
        <dbReference type="ARBA" id="ARBA00038502"/>
    </source>
</evidence>
<organism evidence="5 6">
    <name type="scientific">Thalassomonas viridans</name>
    <dbReference type="NCBI Taxonomy" id="137584"/>
    <lineage>
        <taxon>Bacteria</taxon>
        <taxon>Pseudomonadati</taxon>
        <taxon>Pseudomonadota</taxon>
        <taxon>Gammaproteobacteria</taxon>
        <taxon>Alteromonadales</taxon>
        <taxon>Colwelliaceae</taxon>
        <taxon>Thalassomonas</taxon>
    </lineage>
</organism>
<evidence type="ECO:0000313" key="5">
    <source>
        <dbReference type="EMBL" id="WDE05543.1"/>
    </source>
</evidence>
<dbReference type="GO" id="GO:0005737">
    <property type="term" value="C:cytoplasm"/>
    <property type="evidence" value="ECO:0007669"/>
    <property type="project" value="TreeGrafter"/>
</dbReference>
<sequence>MQVLPRLNTERLLITLLQPADYPLLQDYYRQNEQHLSPWEPLRESDYNQGAEVQKRLTRALTGYSQGKELHFAAYRPGEKEIVALATYSNLIHGPFQACYLGYSIAEKYQGQGLMAEMLIATNAFVFEQLGMHRIMANYMPENIRSERLLNRLGFEKEGLAKSYLKIAGKWRDHVLTAKINPAHLESA</sequence>
<dbReference type="SUPFAM" id="SSF55729">
    <property type="entry name" value="Acyl-CoA N-acyltransferases (Nat)"/>
    <property type="match status" value="1"/>
</dbReference>
<dbReference type="Pfam" id="PF13302">
    <property type="entry name" value="Acetyltransf_3"/>
    <property type="match status" value="1"/>
</dbReference>
<dbReference type="Gene3D" id="3.40.630.30">
    <property type="match status" value="1"/>
</dbReference>
<dbReference type="InterPro" id="IPR016181">
    <property type="entry name" value="Acyl_CoA_acyltransferase"/>
</dbReference>
<dbReference type="PANTHER" id="PTHR43792:SF8">
    <property type="entry name" value="[RIBOSOMAL PROTEIN US5]-ALANINE N-ACETYLTRANSFERASE"/>
    <property type="match status" value="1"/>
</dbReference>
<dbReference type="GO" id="GO:0008999">
    <property type="term" value="F:protein-N-terminal-alanine acetyltransferase activity"/>
    <property type="evidence" value="ECO:0007669"/>
    <property type="project" value="TreeGrafter"/>
</dbReference>
<dbReference type="InterPro" id="IPR000182">
    <property type="entry name" value="GNAT_dom"/>
</dbReference>
<dbReference type="PROSITE" id="PS51186">
    <property type="entry name" value="GNAT"/>
    <property type="match status" value="1"/>
</dbReference>
<gene>
    <name evidence="5" type="primary">rimJ</name>
    <name evidence="5" type="ORF">SG34_000915</name>
</gene>
<dbReference type="RefSeq" id="WP_337993220.1">
    <property type="nucleotide sequence ID" value="NZ_CP059733.1"/>
</dbReference>
<reference evidence="5 6" key="1">
    <citation type="journal article" date="2015" name="Genome Announc.">
        <title>Draft Genome Sequences of Marine Isolates of Thalassomonas viridans and Thalassomonas actiniarum.</title>
        <authorList>
            <person name="Olonade I."/>
            <person name="van Zyl L.J."/>
            <person name="Trindade M."/>
        </authorList>
    </citation>
    <scope>NUCLEOTIDE SEQUENCE [LARGE SCALE GENOMIC DNA]</scope>
    <source>
        <strain evidence="5 6">XOM25</strain>
    </source>
</reference>
<dbReference type="AlphaFoldDB" id="A0AAE9Z5C5"/>
<reference evidence="5 6" key="2">
    <citation type="journal article" date="2022" name="Mar. Drugs">
        <title>Bioassay-Guided Fractionation Leads to the Detection of Cholic Acid Generated by the Rare Thalassomonas sp.</title>
        <authorList>
            <person name="Pheiffer F."/>
            <person name="Schneider Y.K."/>
            <person name="Hansen E.H."/>
            <person name="Andersen J.H."/>
            <person name="Isaksson J."/>
            <person name="Busche T."/>
            <person name="R C."/>
            <person name="Kalinowski J."/>
            <person name="Zyl L.V."/>
            <person name="Trindade M."/>
        </authorList>
    </citation>
    <scope>NUCLEOTIDE SEQUENCE [LARGE SCALE GENOMIC DNA]</scope>
    <source>
        <strain evidence="5 6">XOM25</strain>
    </source>
</reference>
<keyword evidence="1" id="KW-0808">Transferase</keyword>
<keyword evidence="2" id="KW-0012">Acyltransferase</keyword>
<name>A0AAE9Z5C5_9GAMM</name>
<dbReference type="GO" id="GO:0005840">
    <property type="term" value="C:ribosome"/>
    <property type="evidence" value="ECO:0007669"/>
    <property type="project" value="UniProtKB-KW"/>
</dbReference>
<dbReference type="InterPro" id="IPR051531">
    <property type="entry name" value="N-acetyltransferase"/>
</dbReference>